<evidence type="ECO:0008006" key="4">
    <source>
        <dbReference type="Google" id="ProtNLM"/>
    </source>
</evidence>
<keyword evidence="3" id="KW-1185">Reference proteome</keyword>
<feature type="compositionally biased region" description="Pro residues" evidence="1">
    <location>
        <begin position="420"/>
        <end position="429"/>
    </location>
</feature>
<protein>
    <recommendedName>
        <fullName evidence="4">VWA domain-containing protein</fullName>
    </recommendedName>
</protein>
<dbReference type="Proteomes" id="UP000532440">
    <property type="component" value="Unassembled WGS sequence"/>
</dbReference>
<dbReference type="Gene3D" id="3.40.50.410">
    <property type="entry name" value="von Willebrand factor, type A domain"/>
    <property type="match status" value="1"/>
</dbReference>
<dbReference type="AlphaFoldDB" id="A0A7W8HDX4"/>
<dbReference type="RefSeq" id="WP_183963262.1">
    <property type="nucleotide sequence ID" value="NZ_BAABEW010000003.1"/>
</dbReference>
<dbReference type="InterPro" id="IPR011195">
    <property type="entry name" value="UCP010256"/>
</dbReference>
<comment type="caution">
    <text evidence="2">The sequence shown here is derived from an EMBL/GenBank/DDBJ whole genome shotgun (WGS) entry which is preliminary data.</text>
</comment>
<dbReference type="CDD" id="cd00198">
    <property type="entry name" value="vWFA"/>
    <property type="match status" value="1"/>
</dbReference>
<evidence type="ECO:0000313" key="3">
    <source>
        <dbReference type="Proteomes" id="UP000532440"/>
    </source>
</evidence>
<dbReference type="InterPro" id="IPR036465">
    <property type="entry name" value="vWFA_dom_sf"/>
</dbReference>
<proteinExistence type="predicted"/>
<sequence length="429" mass="48386">MAAPREQTPPARSGRLAENVMHFGRVLRAAGVPVGTDRILLALRALELAGLESRRDFRAVLAACLVDRAEHLDLFDQAFEIFWRDPDILGRMMAMMLPKIEGPQAHARQPRENRRLADALFPESPGYAPPDDAKRRLEIEATLSFSGREILRKADFETMSAQEWLAAKKLIAQWRHELPALLTRRFEPSPGGRRLDWRRLAARSARRGGEIAELRWRQPREETAPLVALVDISGSMSSYARMFLHFLHALTGAERRTQSFLFGTRLTPITRMLRQRDPDRAIEACVRTVDDWSGGTRIAGCLHEFNRQWARRMLGGNAMVLLVTDGLERDEGGQLGVEVERLARSCRRLLWLNPLLRYRGFEPKAAGVRAILPHVDAHLPVHNLDSLEGLASALSAFGRRPRPETRNDKIWTSPASKPSPSLPSRPGMP</sequence>
<dbReference type="SUPFAM" id="SSF53300">
    <property type="entry name" value="vWA-like"/>
    <property type="match status" value="1"/>
</dbReference>
<dbReference type="InterPro" id="IPR008912">
    <property type="entry name" value="Uncharacterised_CoxE"/>
</dbReference>
<name>A0A7W8HDX4_9BURK</name>
<dbReference type="EMBL" id="JACHGB010000001">
    <property type="protein sequence ID" value="MBB5270123.1"/>
    <property type="molecule type" value="Genomic_DNA"/>
</dbReference>
<gene>
    <name evidence="2" type="ORF">HNQ70_000107</name>
</gene>
<dbReference type="PANTHER" id="PTHR39338">
    <property type="entry name" value="BLL5662 PROTEIN-RELATED"/>
    <property type="match status" value="1"/>
</dbReference>
<accession>A0A7W8HDX4</accession>
<dbReference type="PIRSF" id="PIRSF010256">
    <property type="entry name" value="CoxE_vWa"/>
    <property type="match status" value="1"/>
</dbReference>
<evidence type="ECO:0000256" key="1">
    <source>
        <dbReference type="SAM" id="MobiDB-lite"/>
    </source>
</evidence>
<organism evidence="2 3">
    <name type="scientific">Quisquiliibacterium transsilvanicum</name>
    <dbReference type="NCBI Taxonomy" id="1549638"/>
    <lineage>
        <taxon>Bacteria</taxon>
        <taxon>Pseudomonadati</taxon>
        <taxon>Pseudomonadota</taxon>
        <taxon>Betaproteobacteria</taxon>
        <taxon>Burkholderiales</taxon>
        <taxon>Burkholderiaceae</taxon>
        <taxon>Quisquiliibacterium</taxon>
    </lineage>
</organism>
<feature type="region of interest" description="Disordered" evidence="1">
    <location>
        <begin position="398"/>
        <end position="429"/>
    </location>
</feature>
<reference evidence="2 3" key="1">
    <citation type="submission" date="2020-08" db="EMBL/GenBank/DDBJ databases">
        <title>Genomic Encyclopedia of Type Strains, Phase IV (KMG-IV): sequencing the most valuable type-strain genomes for metagenomic binning, comparative biology and taxonomic classification.</title>
        <authorList>
            <person name="Goeker M."/>
        </authorList>
    </citation>
    <scope>NUCLEOTIDE SEQUENCE [LARGE SCALE GENOMIC DNA]</scope>
    <source>
        <strain evidence="2 3">DSM 29781</strain>
    </source>
</reference>
<evidence type="ECO:0000313" key="2">
    <source>
        <dbReference type="EMBL" id="MBB5270123.1"/>
    </source>
</evidence>
<dbReference type="Pfam" id="PF05762">
    <property type="entry name" value="VWA_CoxE"/>
    <property type="match status" value="1"/>
</dbReference>
<dbReference type="PANTHER" id="PTHR39338:SF6">
    <property type="entry name" value="BLL5662 PROTEIN"/>
    <property type="match status" value="1"/>
</dbReference>